<accession>A0A4R6RGG2</accession>
<dbReference type="Proteomes" id="UP000294547">
    <property type="component" value="Unassembled WGS sequence"/>
</dbReference>
<protein>
    <submittedName>
        <fullName evidence="1">Uncharacterized protein</fullName>
    </submittedName>
</protein>
<keyword evidence="2" id="KW-1185">Reference proteome</keyword>
<name>A0A4R6RGG2_9HYPH</name>
<organism evidence="1 2">
    <name type="scientific">Oharaeibacter diazotrophicus</name>
    <dbReference type="NCBI Taxonomy" id="1920512"/>
    <lineage>
        <taxon>Bacteria</taxon>
        <taxon>Pseudomonadati</taxon>
        <taxon>Pseudomonadota</taxon>
        <taxon>Alphaproteobacteria</taxon>
        <taxon>Hyphomicrobiales</taxon>
        <taxon>Pleomorphomonadaceae</taxon>
        <taxon>Oharaeibacter</taxon>
    </lineage>
</organism>
<dbReference type="Pfam" id="PF20039">
    <property type="entry name" value="DUF6441"/>
    <property type="match status" value="1"/>
</dbReference>
<dbReference type="AlphaFoldDB" id="A0A4R6RGG2"/>
<gene>
    <name evidence="1" type="ORF">EDD54_2243</name>
</gene>
<comment type="caution">
    <text evidence="1">The sequence shown here is derived from an EMBL/GenBank/DDBJ whole genome shotgun (WGS) entry which is preliminary data.</text>
</comment>
<dbReference type="RefSeq" id="WP_208112178.1">
    <property type="nucleotide sequence ID" value="NZ_SNXY01000007.1"/>
</dbReference>
<evidence type="ECO:0000313" key="1">
    <source>
        <dbReference type="EMBL" id="TDP85390.1"/>
    </source>
</evidence>
<sequence length="224" mass="24927">MIGMRFEAAIDGRLDDYMESRVALAKSGMMKAAALAGRTVVGRLRADVLSAGLGPRIANTWRANVHPSRGASSLRPTVYIYSKEPQIVEAFETGPTIRARKGGVYLWVPTENVPRLGRKRMTPEDVENRFNTDFDIVPALTRPGVYYALMTLVRAKSGRGYRRASTGRTRAGRQAERVVMFVLVRQVRLRKRTDVAGIVVTAQREWTDIVARSLAEAFRNSEGS</sequence>
<evidence type="ECO:0000313" key="2">
    <source>
        <dbReference type="Proteomes" id="UP000294547"/>
    </source>
</evidence>
<dbReference type="EMBL" id="SNXY01000007">
    <property type="protein sequence ID" value="TDP85390.1"/>
    <property type="molecule type" value="Genomic_DNA"/>
</dbReference>
<proteinExistence type="predicted"/>
<reference evidence="1 2" key="1">
    <citation type="submission" date="2019-03" db="EMBL/GenBank/DDBJ databases">
        <title>Genomic Encyclopedia of Type Strains, Phase IV (KMG-IV): sequencing the most valuable type-strain genomes for metagenomic binning, comparative biology and taxonomic classification.</title>
        <authorList>
            <person name="Goeker M."/>
        </authorList>
    </citation>
    <scope>NUCLEOTIDE SEQUENCE [LARGE SCALE GENOMIC DNA]</scope>
    <source>
        <strain evidence="1 2">DSM 102969</strain>
    </source>
</reference>
<dbReference type="InterPro" id="IPR045622">
    <property type="entry name" value="DUF6441"/>
</dbReference>